<dbReference type="InterPro" id="IPR012762">
    <property type="entry name" value="Ubiq_biosynth_COQ9"/>
</dbReference>
<keyword evidence="12" id="KW-1185">Reference proteome</keyword>
<feature type="compositionally biased region" description="Low complexity" evidence="9">
    <location>
        <begin position="56"/>
        <end position="70"/>
    </location>
</feature>
<sequence>MYRTAAKRALLLRAPFGCRSIVRLRFPPLLQTIGTNSPRLSISPTPSQNPETPNFSDPTSSSASTSSTFSDGPATPTAQEAPRQEGQRSRVEYEDEQARVLRASLPHVVRLGWTEAAMIAGARAVGVSPSVIGSFPRKEAAFVEFFMDECLQRLIDRIETGEDLKSMIPSERICKLVRFRLEMQAPYIAKWPQALSIQAQPLNVPTSFKQRAMLVDEIWHAVDDGASDIDWYVKRTILGGIYSTTEIYMLTDSSPDFRDTWSFLDGRMKDAFDLKKTIQEATHLAEAVGAGMGGSFQGFVKRVFQR</sequence>
<dbReference type="EMBL" id="RXIC02000024">
    <property type="protein sequence ID" value="KAB1209411.1"/>
    <property type="molecule type" value="Genomic_DNA"/>
</dbReference>
<dbReference type="GO" id="GO:0008289">
    <property type="term" value="F:lipid binding"/>
    <property type="evidence" value="ECO:0007669"/>
    <property type="project" value="UniProtKB-UniRule"/>
</dbReference>
<feature type="region of interest" description="Disordered" evidence="9">
    <location>
        <begin position="34"/>
        <end position="93"/>
    </location>
</feature>
<dbReference type="OrthoDB" id="619536at2759"/>
<dbReference type="PANTHER" id="PTHR21427:SF19">
    <property type="entry name" value="UBIQUINONE BIOSYNTHESIS PROTEIN COQ9, MITOCHONDRIAL"/>
    <property type="match status" value="1"/>
</dbReference>
<accession>A0A6A1V9R3</accession>
<dbReference type="NCBIfam" id="TIGR02396">
    <property type="entry name" value="diverge_rpsU"/>
    <property type="match status" value="1"/>
</dbReference>
<gene>
    <name evidence="11" type="ORF">CJ030_MR6G006203</name>
</gene>
<proteinExistence type="inferred from homology"/>
<comment type="subcellular location">
    <subcellularLocation>
        <location evidence="1 8">Mitochondrion</location>
    </subcellularLocation>
</comment>
<feature type="compositionally biased region" description="Polar residues" evidence="9">
    <location>
        <begin position="34"/>
        <end position="55"/>
    </location>
</feature>
<evidence type="ECO:0000259" key="10">
    <source>
        <dbReference type="Pfam" id="PF08511"/>
    </source>
</evidence>
<comment type="function">
    <text evidence="8">Membrane-associated protein that warps the membrane surface to access and bind aromatic isoprenes with high specificity, including ubiquinone (CoQ) isoprene intermediates and presents them directly to Coq7, therefore facilitating the Coq7-mediated hydroxylase step. Participates in the biosynthesis of coenzyme Q, also named ubiquinone, an essential lipid-soluble electron transporter for aerobic cellular respiration.</text>
</comment>
<organism evidence="11 12">
    <name type="scientific">Morella rubra</name>
    <name type="common">Chinese bayberry</name>
    <dbReference type="NCBI Taxonomy" id="262757"/>
    <lineage>
        <taxon>Eukaryota</taxon>
        <taxon>Viridiplantae</taxon>
        <taxon>Streptophyta</taxon>
        <taxon>Embryophyta</taxon>
        <taxon>Tracheophyta</taxon>
        <taxon>Spermatophyta</taxon>
        <taxon>Magnoliopsida</taxon>
        <taxon>eudicotyledons</taxon>
        <taxon>Gunneridae</taxon>
        <taxon>Pentapetalae</taxon>
        <taxon>rosids</taxon>
        <taxon>fabids</taxon>
        <taxon>Fagales</taxon>
        <taxon>Myricaceae</taxon>
        <taxon>Morella</taxon>
    </lineage>
</organism>
<keyword evidence="7 8" id="KW-0496">Mitochondrion</keyword>
<dbReference type="InterPro" id="IPR013718">
    <property type="entry name" value="COQ9_C"/>
</dbReference>
<comment type="pathway">
    <text evidence="2 8">Cofactor biosynthesis; ubiquinone biosynthesis.</text>
</comment>
<evidence type="ECO:0000256" key="5">
    <source>
        <dbReference type="ARBA" id="ARBA00022946"/>
    </source>
</evidence>
<evidence type="ECO:0000256" key="6">
    <source>
        <dbReference type="ARBA" id="ARBA00023121"/>
    </source>
</evidence>
<comment type="similarity">
    <text evidence="3 8">Belongs to the COQ9 family.</text>
</comment>
<evidence type="ECO:0000256" key="4">
    <source>
        <dbReference type="ARBA" id="ARBA00022688"/>
    </source>
</evidence>
<dbReference type="GO" id="GO:0006744">
    <property type="term" value="P:ubiquinone biosynthetic process"/>
    <property type="evidence" value="ECO:0007669"/>
    <property type="project" value="UniProtKB-UniRule"/>
</dbReference>
<evidence type="ECO:0000256" key="7">
    <source>
        <dbReference type="ARBA" id="ARBA00023128"/>
    </source>
</evidence>
<dbReference type="AlphaFoldDB" id="A0A6A1V9R3"/>
<evidence type="ECO:0000256" key="8">
    <source>
        <dbReference type="RuleBase" id="RU366063"/>
    </source>
</evidence>
<evidence type="ECO:0000313" key="11">
    <source>
        <dbReference type="EMBL" id="KAB1209411.1"/>
    </source>
</evidence>
<keyword evidence="11" id="KW-0830">Ubiquinone</keyword>
<feature type="domain" description="COQ9 C-terminal" evidence="10">
    <location>
        <begin position="204"/>
        <end position="274"/>
    </location>
</feature>
<evidence type="ECO:0000256" key="2">
    <source>
        <dbReference type="ARBA" id="ARBA00004749"/>
    </source>
</evidence>
<evidence type="ECO:0000313" key="12">
    <source>
        <dbReference type="Proteomes" id="UP000516437"/>
    </source>
</evidence>
<evidence type="ECO:0000256" key="3">
    <source>
        <dbReference type="ARBA" id="ARBA00010766"/>
    </source>
</evidence>
<keyword evidence="6 8" id="KW-0446">Lipid-binding</keyword>
<evidence type="ECO:0000256" key="9">
    <source>
        <dbReference type="SAM" id="MobiDB-lite"/>
    </source>
</evidence>
<comment type="caution">
    <text evidence="11">The sequence shown here is derived from an EMBL/GenBank/DDBJ whole genome shotgun (WGS) entry which is preliminary data.</text>
</comment>
<dbReference type="UniPathway" id="UPA00232"/>
<dbReference type="PANTHER" id="PTHR21427">
    <property type="entry name" value="UBIQUINONE BIOSYNTHESIS PROTEIN COQ9, MITOCHONDRIAL"/>
    <property type="match status" value="1"/>
</dbReference>
<dbReference type="FunFam" id="1.10.357.10:FF:000004">
    <property type="entry name" value="Ubiquinone biosynthesis protein COQ9, mitochondrial"/>
    <property type="match status" value="1"/>
</dbReference>
<dbReference type="Gene3D" id="1.10.357.10">
    <property type="entry name" value="Tetracycline Repressor, domain 2"/>
    <property type="match status" value="1"/>
</dbReference>
<evidence type="ECO:0000256" key="1">
    <source>
        <dbReference type="ARBA" id="ARBA00004173"/>
    </source>
</evidence>
<feature type="compositionally biased region" description="Basic and acidic residues" evidence="9">
    <location>
        <begin position="82"/>
        <end position="93"/>
    </location>
</feature>
<keyword evidence="5" id="KW-0809">Transit peptide</keyword>
<protein>
    <recommendedName>
        <fullName evidence="8">Ubiquinone biosynthesis protein</fullName>
    </recommendedName>
</protein>
<keyword evidence="4 8" id="KW-0831">Ubiquinone biosynthesis</keyword>
<name>A0A6A1V9R3_9ROSI</name>
<dbReference type="GO" id="GO:0005743">
    <property type="term" value="C:mitochondrial inner membrane"/>
    <property type="evidence" value="ECO:0007669"/>
    <property type="project" value="TreeGrafter"/>
</dbReference>
<dbReference type="Pfam" id="PF08511">
    <property type="entry name" value="COQ9"/>
    <property type="match status" value="1"/>
</dbReference>
<dbReference type="Proteomes" id="UP000516437">
    <property type="component" value="Chromosome 6"/>
</dbReference>
<reference evidence="11 12" key="1">
    <citation type="journal article" date="2019" name="Plant Biotechnol. J.">
        <title>The red bayberry genome and genetic basis of sex determination.</title>
        <authorList>
            <person name="Jia H.M."/>
            <person name="Jia H.J."/>
            <person name="Cai Q.L."/>
            <person name="Wang Y."/>
            <person name="Zhao H.B."/>
            <person name="Yang W.F."/>
            <person name="Wang G.Y."/>
            <person name="Li Y.H."/>
            <person name="Zhan D.L."/>
            <person name="Shen Y.T."/>
            <person name="Niu Q.F."/>
            <person name="Chang L."/>
            <person name="Qiu J."/>
            <person name="Zhao L."/>
            <person name="Xie H.B."/>
            <person name="Fu W.Y."/>
            <person name="Jin J."/>
            <person name="Li X.W."/>
            <person name="Jiao Y."/>
            <person name="Zhou C.C."/>
            <person name="Tu T."/>
            <person name="Chai C.Y."/>
            <person name="Gao J.L."/>
            <person name="Fan L.J."/>
            <person name="van de Weg E."/>
            <person name="Wang J.Y."/>
            <person name="Gao Z.S."/>
        </authorList>
    </citation>
    <scope>NUCLEOTIDE SEQUENCE [LARGE SCALE GENOMIC DNA]</scope>
    <source>
        <tissue evidence="11">Leaves</tissue>
    </source>
</reference>